<organism evidence="1 2">
    <name type="scientific">Limosilactobacillus balticus</name>
    <dbReference type="NCBI Taxonomy" id="2759747"/>
    <lineage>
        <taxon>Bacteria</taxon>
        <taxon>Bacillati</taxon>
        <taxon>Bacillota</taxon>
        <taxon>Bacilli</taxon>
        <taxon>Lactobacillales</taxon>
        <taxon>Lactobacillaceae</taxon>
        <taxon>Limosilactobacillus</taxon>
    </lineage>
</organism>
<gene>
    <name evidence="1" type="ORF">LTY59_10035</name>
</gene>
<comment type="caution">
    <text evidence="1">The sequence shown here is derived from an EMBL/GenBank/DDBJ whole genome shotgun (WGS) entry which is preliminary data.</text>
</comment>
<evidence type="ECO:0000313" key="1">
    <source>
        <dbReference type="EMBL" id="MCD7139538.1"/>
    </source>
</evidence>
<accession>A0ABS8RER7</accession>
<dbReference type="Proteomes" id="UP001200032">
    <property type="component" value="Unassembled WGS sequence"/>
</dbReference>
<proteinExistence type="predicted"/>
<reference evidence="1 2" key="1">
    <citation type="submission" date="2021-12" db="EMBL/GenBank/DDBJ databases">
        <title>A phylogenomic analysis of Limosilactobacillus reuteri reveals ancient and stable evolutionary relationships with rodents and birds and zoonotic transmission to humans.</title>
        <authorList>
            <person name="Li F."/>
            <person name="Li X."/>
            <person name="Cheng C."/>
            <person name="Tollenaar S."/>
            <person name="Zhang J.S."/>
            <person name="Simpson D."/>
            <person name="Tasseva G."/>
            <person name="Perez-Munoz M.E."/>
            <person name="Frese S."/>
            <person name="Gaenzle M.G."/>
            <person name="Walter J."/>
            <person name="Zheng J."/>
        </authorList>
    </citation>
    <scope>NUCLEOTIDE SEQUENCE [LARGE SCALE GENOMIC DNA]</scope>
    <source>
        <strain evidence="1 2">WF-AF5-A</strain>
    </source>
</reference>
<dbReference type="RefSeq" id="WP_231796077.1">
    <property type="nucleotide sequence ID" value="NZ_JAJPDJ010000073.1"/>
</dbReference>
<name>A0ABS8RER7_9LACO</name>
<dbReference type="EMBL" id="JAJPDJ010000073">
    <property type="protein sequence ID" value="MCD7139538.1"/>
    <property type="molecule type" value="Genomic_DNA"/>
</dbReference>
<keyword evidence="2" id="KW-1185">Reference proteome</keyword>
<evidence type="ECO:0000313" key="2">
    <source>
        <dbReference type="Proteomes" id="UP001200032"/>
    </source>
</evidence>
<sequence>MKQKITPIFVKTMFGKRVIVAQTEGTQPVFSISKQSADLIKEASGFSKRKKLFTHYQGKDFRIMETSEKEVVL</sequence>
<protein>
    <submittedName>
        <fullName evidence="1">Uncharacterized protein</fullName>
    </submittedName>
</protein>